<sequence length="214" mass="25304">MRVSHAYKFIFLAMPRTGSTSIRSILDFYSDIKSINIKQTTDGFPFYHHISAMELREIFNKRGWNWSEYRRFCVIRNPYDRIVSLYHHHLWMQNRRANEAPMRERKGKPPGGAPSFKDYVMRINPESRLTASLQSFICDKGEDFLVEDVLVFEKLYTELPNYLSGLGIYITSSDIPYLNASDNRGEYRAYYDEDTKERVAKLYNHDITRFGYGF</sequence>
<dbReference type="SUPFAM" id="SSF52540">
    <property type="entry name" value="P-loop containing nucleoside triphosphate hydrolases"/>
    <property type="match status" value="1"/>
</dbReference>
<protein>
    <submittedName>
        <fullName evidence="1">Sulfotransferase family protein</fullName>
    </submittedName>
</protein>
<reference evidence="1" key="1">
    <citation type="submission" date="2019-02" db="EMBL/GenBank/DDBJ databases">
        <authorList>
            <person name="Gruber-Vodicka R. H."/>
            <person name="Seah K. B. B."/>
        </authorList>
    </citation>
    <scope>NUCLEOTIDE SEQUENCE</scope>
    <source>
        <strain evidence="1">BECK_DK161</strain>
    </source>
</reference>
<evidence type="ECO:0000313" key="1">
    <source>
        <dbReference type="EMBL" id="VFJ62230.1"/>
    </source>
</evidence>
<dbReference type="AlphaFoldDB" id="A0A450T5X7"/>
<name>A0A450T5X7_9GAMM</name>
<dbReference type="EMBL" id="CAADEY010000095">
    <property type="protein sequence ID" value="VFJ62230.1"/>
    <property type="molecule type" value="Genomic_DNA"/>
</dbReference>
<organism evidence="1">
    <name type="scientific">Candidatus Kentrum sp. DK</name>
    <dbReference type="NCBI Taxonomy" id="2126562"/>
    <lineage>
        <taxon>Bacteria</taxon>
        <taxon>Pseudomonadati</taxon>
        <taxon>Pseudomonadota</taxon>
        <taxon>Gammaproteobacteria</taxon>
        <taxon>Candidatus Kentrum</taxon>
    </lineage>
</organism>
<proteinExistence type="predicted"/>
<dbReference type="InterPro" id="IPR027417">
    <property type="entry name" value="P-loop_NTPase"/>
</dbReference>
<dbReference type="GO" id="GO:0016020">
    <property type="term" value="C:membrane"/>
    <property type="evidence" value="ECO:0007669"/>
    <property type="project" value="InterPro"/>
</dbReference>
<dbReference type="GO" id="GO:0008146">
    <property type="term" value="F:sulfotransferase activity"/>
    <property type="evidence" value="ECO:0007669"/>
    <property type="project" value="InterPro"/>
</dbReference>
<gene>
    <name evidence="1" type="ORF">BECKDK2373C_GA0170839_10956</name>
</gene>
<dbReference type="Pfam" id="PF03567">
    <property type="entry name" value="Sulfotransfer_2"/>
    <property type="match status" value="1"/>
</dbReference>
<keyword evidence="1" id="KW-0808">Transferase</keyword>
<accession>A0A450T5X7</accession>
<dbReference type="Gene3D" id="3.40.50.300">
    <property type="entry name" value="P-loop containing nucleotide triphosphate hydrolases"/>
    <property type="match status" value="1"/>
</dbReference>
<dbReference type="InterPro" id="IPR005331">
    <property type="entry name" value="Sulfotransferase"/>
</dbReference>